<evidence type="ECO:0000313" key="2">
    <source>
        <dbReference type="EMBL" id="VDK50968.1"/>
    </source>
</evidence>
<evidence type="ECO:0000313" key="3">
    <source>
        <dbReference type="Proteomes" id="UP000267096"/>
    </source>
</evidence>
<dbReference type="EMBL" id="UYRR01031551">
    <property type="protein sequence ID" value="VDK50968.1"/>
    <property type="molecule type" value="Genomic_DNA"/>
</dbReference>
<sequence length="382" mass="42807">MTEEFNFFWEVRERIELAHKIYRLLQTTGKRVELNGCILAVRWASLKPSKWRLFLTPNRRAKRSRGTRTTRTAQSIPSTHCDADTVSWPVGITVSELRNIYTNYLKTHYSQGHSSEIEAFRVKTGPLALPAPYHLLPNTPYFRKAVIIPPPVRGPTVIRHPPLAIAIVNRYVASMIADDRERFGGIMNFNEYCNINVENRAKLNECQQPPSSPAAAALYPNGNDNNGMISTGCITNQSPYQYLSNSDYYPNFNLHQSTNAYFASSLVKAPNEHCDRDVTQSQNDFGLNGFSVLPSVFATYQPPPNSPLSTVPVPKTDDEPTKLTNALLPPTSQSTLPQQDTNADLQPSEPSKKWRILKRVKTSPTLCTQGEQIFQSALPVSG</sequence>
<dbReference type="Proteomes" id="UP000267096">
    <property type="component" value="Unassembled WGS sequence"/>
</dbReference>
<evidence type="ECO:0000256" key="1">
    <source>
        <dbReference type="SAM" id="MobiDB-lite"/>
    </source>
</evidence>
<evidence type="ECO:0000313" key="4">
    <source>
        <dbReference type="WBParaSite" id="ASIM_0001452401-mRNA-1"/>
    </source>
</evidence>
<reference evidence="2 3" key="2">
    <citation type="submission" date="2018-11" db="EMBL/GenBank/DDBJ databases">
        <authorList>
            <consortium name="Pathogen Informatics"/>
        </authorList>
    </citation>
    <scope>NUCLEOTIDE SEQUENCE [LARGE SCALE GENOMIC DNA]</scope>
</reference>
<accession>A0A0M3K101</accession>
<proteinExistence type="predicted"/>
<keyword evidence="3" id="KW-1185">Reference proteome</keyword>
<feature type="compositionally biased region" description="Polar residues" evidence="1">
    <location>
        <begin position="330"/>
        <end position="349"/>
    </location>
</feature>
<gene>
    <name evidence="2" type="ORF">ASIM_LOCUS13934</name>
</gene>
<name>A0A0M3K101_ANISI</name>
<reference evidence="4" key="1">
    <citation type="submission" date="2017-02" db="UniProtKB">
        <authorList>
            <consortium name="WormBaseParasite"/>
        </authorList>
    </citation>
    <scope>IDENTIFICATION</scope>
</reference>
<dbReference type="OrthoDB" id="5834796at2759"/>
<organism evidence="4">
    <name type="scientific">Anisakis simplex</name>
    <name type="common">Herring worm</name>
    <dbReference type="NCBI Taxonomy" id="6269"/>
    <lineage>
        <taxon>Eukaryota</taxon>
        <taxon>Metazoa</taxon>
        <taxon>Ecdysozoa</taxon>
        <taxon>Nematoda</taxon>
        <taxon>Chromadorea</taxon>
        <taxon>Rhabditida</taxon>
        <taxon>Spirurina</taxon>
        <taxon>Ascaridomorpha</taxon>
        <taxon>Ascaridoidea</taxon>
        <taxon>Anisakidae</taxon>
        <taxon>Anisakis</taxon>
        <taxon>Anisakis simplex complex</taxon>
    </lineage>
</organism>
<dbReference type="AlphaFoldDB" id="A0A0M3K101"/>
<dbReference type="WBParaSite" id="ASIM_0001452401-mRNA-1">
    <property type="protein sequence ID" value="ASIM_0001452401-mRNA-1"/>
    <property type="gene ID" value="ASIM_0001452401"/>
</dbReference>
<feature type="region of interest" description="Disordered" evidence="1">
    <location>
        <begin position="301"/>
        <end position="353"/>
    </location>
</feature>
<protein>
    <submittedName>
        <fullName evidence="4">HMG box domain-containing protein</fullName>
    </submittedName>
</protein>